<dbReference type="AlphaFoldDB" id="A0A164LF55"/>
<evidence type="ECO:0000313" key="2">
    <source>
        <dbReference type="Proteomes" id="UP000076482"/>
    </source>
</evidence>
<proteinExistence type="predicted"/>
<dbReference type="Proteomes" id="UP000076482">
    <property type="component" value="Unassembled WGS sequence"/>
</dbReference>
<comment type="caution">
    <text evidence="1">The sequence shown here is derived from an EMBL/GenBank/DDBJ whole genome shotgun (WGS) entry which is preliminary data.</text>
</comment>
<sequence length="94" mass="11055">MNILEFDIVKTEITRIENAVLDFAGRDVNFDINVLKNALIEIEKLVLRTEKQVMIFTDMWDECHNSLDKIVAHFDLKYDLDNSKLDYHQLVVTI</sequence>
<evidence type="ECO:0000313" key="1">
    <source>
        <dbReference type="EMBL" id="KZD55750.1"/>
    </source>
</evidence>
<reference evidence="1 2" key="1">
    <citation type="submission" date="2015-09" db="EMBL/GenBank/DDBJ databases">
        <title>Bacillus cereus food isolates.</title>
        <authorList>
            <person name="Boekhorst J."/>
        </authorList>
    </citation>
    <scope>NUCLEOTIDE SEQUENCE [LARGE SCALE GENOMIC DNA]</scope>
    <source>
        <strain evidence="1 2">B4088</strain>
    </source>
</reference>
<accession>A0A164LF55</accession>
<name>A0A164LF55_BACCE</name>
<gene>
    <name evidence="1" type="ORF">B4088_5495</name>
</gene>
<organism evidence="1 2">
    <name type="scientific">Bacillus cereus</name>
    <dbReference type="NCBI Taxonomy" id="1396"/>
    <lineage>
        <taxon>Bacteria</taxon>
        <taxon>Bacillati</taxon>
        <taxon>Bacillota</taxon>
        <taxon>Bacilli</taxon>
        <taxon>Bacillales</taxon>
        <taxon>Bacillaceae</taxon>
        <taxon>Bacillus</taxon>
        <taxon>Bacillus cereus group</taxon>
    </lineage>
</organism>
<dbReference type="RefSeq" id="WP_063263011.1">
    <property type="nucleotide sequence ID" value="NZ_LJKE01000104.1"/>
</dbReference>
<dbReference type="EMBL" id="LJKE01000104">
    <property type="protein sequence ID" value="KZD55750.1"/>
    <property type="molecule type" value="Genomic_DNA"/>
</dbReference>
<dbReference type="PATRIC" id="fig|1396.535.peg.6068"/>
<protein>
    <submittedName>
        <fullName evidence="1">Uncharacterized protein</fullName>
    </submittedName>
</protein>